<dbReference type="Proteomes" id="UP001152178">
    <property type="component" value="Unassembled WGS sequence"/>
</dbReference>
<dbReference type="RefSeq" id="WP_269908314.1">
    <property type="nucleotide sequence ID" value="NZ_JAPFQA010000021.1"/>
</dbReference>
<proteinExistence type="predicted"/>
<keyword evidence="2" id="KW-1185">Reference proteome</keyword>
<evidence type="ECO:0000313" key="1">
    <source>
        <dbReference type="EMBL" id="MCZ8548050.1"/>
    </source>
</evidence>
<sequence length="352" mass="39314">MKQRLYLDVYAMGLRAGFEAEIGTHVFDFATLLKDICRESEGLLARPDEHSPASQVELGFFADMRPFVEPEAFQPSPVAVTVTSESVEIFRAGYVNGSVRDLAEEDIRAARAAYVDLPHGSFPVGENMQVRAILVAPEAGGRLRITAAIGQRGSNKAEHFSWLAGDAEVATGAPVSATSIDNEYFVTYKIDIIEGDVSNGLQSRLRPRAIRKLVREIEQVIFLAVAQHRSLIDRQEDGELEVLPHIGLTDPRRRTGNRKKTERENSFFRIKRLPHLRGVTVMTEAYRAPRIAADAVGDCTPSKLINVRPFYRMQAYGPRHSLRRLIWVPAHSRHVRDGGKVDMIVLPAPEHD</sequence>
<name>A0ABT4R2R3_9HYPH</name>
<protein>
    <submittedName>
        <fullName evidence="1">Uncharacterized protein</fullName>
    </submittedName>
</protein>
<reference evidence="1" key="1">
    <citation type="submission" date="2022-11" db="EMBL/GenBank/DDBJ databases">
        <authorList>
            <person name="Coimbra C."/>
        </authorList>
    </citation>
    <scope>NUCLEOTIDE SEQUENCE</scope>
    <source>
        <strain evidence="1">Jales19</strain>
    </source>
</reference>
<comment type="caution">
    <text evidence="1">The sequence shown here is derived from an EMBL/GenBank/DDBJ whole genome shotgun (WGS) entry which is preliminary data.</text>
</comment>
<accession>A0ABT4R2R3</accession>
<organism evidence="1 2">
    <name type="scientific">Mesorhizobium qingshengii</name>
    <dbReference type="NCBI Taxonomy" id="1165689"/>
    <lineage>
        <taxon>Bacteria</taxon>
        <taxon>Pseudomonadati</taxon>
        <taxon>Pseudomonadota</taxon>
        <taxon>Alphaproteobacteria</taxon>
        <taxon>Hyphomicrobiales</taxon>
        <taxon>Phyllobacteriaceae</taxon>
        <taxon>Mesorhizobium</taxon>
    </lineage>
</organism>
<dbReference type="EMBL" id="JAPFQA010000021">
    <property type="protein sequence ID" value="MCZ8548050.1"/>
    <property type="molecule type" value="Genomic_DNA"/>
</dbReference>
<gene>
    <name evidence="1" type="ORF">OOJ09_28065</name>
</gene>
<evidence type="ECO:0000313" key="2">
    <source>
        <dbReference type="Proteomes" id="UP001152178"/>
    </source>
</evidence>